<dbReference type="Gene3D" id="2.30.30.40">
    <property type="entry name" value="SH3 Domains"/>
    <property type="match status" value="1"/>
</dbReference>
<keyword evidence="9" id="KW-0807">Transducer</keyword>
<evidence type="ECO:0000313" key="19">
    <source>
        <dbReference type="Proteomes" id="UP000649617"/>
    </source>
</evidence>
<comment type="similarity">
    <text evidence="6">Belongs to the methyl-accepting chemotaxis (MCP) protein family.</text>
</comment>
<dbReference type="InterPro" id="IPR002545">
    <property type="entry name" value="CheW-lke_dom"/>
</dbReference>
<evidence type="ECO:0000256" key="7">
    <source>
        <dbReference type="PROSITE-ProRule" id="PRU00110"/>
    </source>
</evidence>
<proteinExistence type="inferred from homology"/>
<feature type="domain" description="Histidine kinase" evidence="12">
    <location>
        <begin position="1869"/>
        <end position="2102"/>
    </location>
</feature>
<feature type="compositionally biased region" description="Low complexity" evidence="11">
    <location>
        <begin position="1750"/>
        <end position="1768"/>
    </location>
</feature>
<dbReference type="Pfam" id="PF01584">
    <property type="entry name" value="CheW"/>
    <property type="match status" value="1"/>
</dbReference>
<dbReference type="InterPro" id="IPR008207">
    <property type="entry name" value="Sig_transdc_His_kin_Hpt_dom"/>
</dbReference>
<dbReference type="PANTHER" id="PTHR43395">
    <property type="entry name" value="SENSOR HISTIDINE KINASE CHEA"/>
    <property type="match status" value="1"/>
</dbReference>
<dbReference type="GO" id="GO:0016020">
    <property type="term" value="C:membrane"/>
    <property type="evidence" value="ECO:0007669"/>
    <property type="project" value="InterPro"/>
</dbReference>
<dbReference type="GO" id="GO:0000155">
    <property type="term" value="F:phosphorelay sensor kinase activity"/>
    <property type="evidence" value="ECO:0007669"/>
    <property type="project" value="InterPro"/>
</dbReference>
<dbReference type="OrthoDB" id="5295001at2759"/>
<dbReference type="PROSITE" id="PS50894">
    <property type="entry name" value="HPT"/>
    <property type="match status" value="4"/>
</dbReference>
<dbReference type="FunFam" id="3.30.565.10:FF:000016">
    <property type="entry name" value="Chemotaxis protein CheA, putative"/>
    <property type="match status" value="1"/>
</dbReference>
<feature type="domain" description="HAMP" evidence="16">
    <location>
        <begin position="58"/>
        <end position="109"/>
    </location>
</feature>
<dbReference type="Gene3D" id="3.40.50.2300">
    <property type="match status" value="1"/>
</dbReference>
<dbReference type="PROSITE" id="PS50111">
    <property type="entry name" value="CHEMOTAXIS_TRANSDUC_2"/>
    <property type="match status" value="1"/>
</dbReference>
<dbReference type="InterPro" id="IPR004089">
    <property type="entry name" value="MCPsignal_dom"/>
</dbReference>
<dbReference type="SUPFAM" id="SSF55874">
    <property type="entry name" value="ATPase domain of HSP90 chaperone/DNA topoisomerase II/histidine kinase"/>
    <property type="match status" value="1"/>
</dbReference>
<dbReference type="CDD" id="cd11386">
    <property type="entry name" value="MCP_signal"/>
    <property type="match status" value="1"/>
</dbReference>
<dbReference type="PROSITE" id="PS50109">
    <property type="entry name" value="HIS_KIN"/>
    <property type="match status" value="1"/>
</dbReference>
<evidence type="ECO:0000256" key="3">
    <source>
        <dbReference type="ARBA" id="ARBA00022553"/>
    </source>
</evidence>
<dbReference type="PROSITE" id="PS50885">
    <property type="entry name" value="HAMP"/>
    <property type="match status" value="1"/>
</dbReference>
<dbReference type="EMBL" id="CAJNIZ010022223">
    <property type="protein sequence ID" value="CAE7459733.1"/>
    <property type="molecule type" value="Genomic_DNA"/>
</dbReference>
<feature type="modified residue" description="4-aspartylphosphate" evidence="8">
    <location>
        <position position="2308"/>
    </location>
</feature>
<comment type="catalytic activity">
    <reaction evidence="1">
        <text>ATP + protein L-histidine = ADP + protein N-phospho-L-histidine.</text>
        <dbReference type="EC" id="2.7.13.3"/>
    </reaction>
</comment>
<keyword evidence="4" id="KW-0808">Transferase</keyword>
<feature type="modified residue" description="Phosphohistidine" evidence="7">
    <location>
        <position position="1335"/>
    </location>
</feature>
<evidence type="ECO:0000259" key="16">
    <source>
        <dbReference type="PROSITE" id="PS50885"/>
    </source>
</evidence>
<organism evidence="18 19">
    <name type="scientific">Symbiodinium pilosum</name>
    <name type="common">Dinoflagellate</name>
    <dbReference type="NCBI Taxonomy" id="2952"/>
    <lineage>
        <taxon>Eukaryota</taxon>
        <taxon>Sar</taxon>
        <taxon>Alveolata</taxon>
        <taxon>Dinophyceae</taxon>
        <taxon>Suessiales</taxon>
        <taxon>Symbiodiniaceae</taxon>
        <taxon>Symbiodinium</taxon>
    </lineage>
</organism>
<reference evidence="18" key="1">
    <citation type="submission" date="2021-02" db="EMBL/GenBank/DDBJ databases">
        <authorList>
            <person name="Dougan E. K."/>
            <person name="Rhodes N."/>
            <person name="Thang M."/>
            <person name="Chan C."/>
        </authorList>
    </citation>
    <scope>NUCLEOTIDE SEQUENCE</scope>
</reference>
<dbReference type="Pfam" id="PF26379">
    <property type="entry name" value="FimL_2nd"/>
    <property type="match status" value="1"/>
</dbReference>
<dbReference type="PANTHER" id="PTHR43395:SF8">
    <property type="entry name" value="HISTIDINE KINASE"/>
    <property type="match status" value="1"/>
</dbReference>
<feature type="modified residue" description="Phosphohistidine" evidence="7">
    <location>
        <position position="1618"/>
    </location>
</feature>
<dbReference type="InterPro" id="IPR001789">
    <property type="entry name" value="Sig_transdc_resp-reg_receiver"/>
</dbReference>
<feature type="domain" description="HPt" evidence="17">
    <location>
        <begin position="1091"/>
        <end position="1195"/>
    </location>
</feature>
<evidence type="ECO:0000256" key="1">
    <source>
        <dbReference type="ARBA" id="ARBA00000085"/>
    </source>
</evidence>
<feature type="compositionally biased region" description="Acidic residues" evidence="11">
    <location>
        <begin position="937"/>
        <end position="960"/>
    </location>
</feature>
<dbReference type="CDD" id="cd00088">
    <property type="entry name" value="HPT"/>
    <property type="match status" value="2"/>
</dbReference>
<dbReference type="Pfam" id="PF00072">
    <property type="entry name" value="Response_reg"/>
    <property type="match status" value="1"/>
</dbReference>
<dbReference type="SUPFAM" id="SSF47226">
    <property type="entry name" value="Histidine-containing phosphotransfer domain, HPT domain"/>
    <property type="match status" value="5"/>
</dbReference>
<feature type="region of interest" description="Disordered" evidence="11">
    <location>
        <begin position="1234"/>
        <end position="1262"/>
    </location>
</feature>
<keyword evidence="5" id="KW-0418">Kinase</keyword>
<dbReference type="PRINTS" id="PR00344">
    <property type="entry name" value="BCTRLSENSOR"/>
</dbReference>
<dbReference type="Gene3D" id="1.20.120.160">
    <property type="entry name" value="HPT domain"/>
    <property type="match status" value="4"/>
</dbReference>
<evidence type="ECO:0000256" key="11">
    <source>
        <dbReference type="SAM" id="MobiDB-lite"/>
    </source>
</evidence>
<feature type="coiled-coil region" evidence="10">
    <location>
        <begin position="1809"/>
        <end position="1843"/>
    </location>
</feature>
<dbReference type="InterPro" id="IPR004358">
    <property type="entry name" value="Sig_transdc_His_kin-like_C"/>
</dbReference>
<dbReference type="InterPro" id="IPR005467">
    <property type="entry name" value="His_kinase_dom"/>
</dbReference>
<dbReference type="Gene3D" id="1.10.287.950">
    <property type="entry name" value="Methyl-accepting chemotaxis protein"/>
    <property type="match status" value="1"/>
</dbReference>
<evidence type="ECO:0000313" key="18">
    <source>
        <dbReference type="EMBL" id="CAE7459733.1"/>
    </source>
</evidence>
<dbReference type="PROSITE" id="PS50110">
    <property type="entry name" value="RESPONSE_REGULATORY"/>
    <property type="match status" value="1"/>
</dbReference>
<evidence type="ECO:0000256" key="2">
    <source>
        <dbReference type="ARBA" id="ARBA00012438"/>
    </source>
</evidence>
<dbReference type="Pfam" id="PF00015">
    <property type="entry name" value="MCPsignal"/>
    <property type="match status" value="1"/>
</dbReference>
<sequence length="2378" mass="255615">MAGILVGMAYFIFVGEVSVMDSPPLMLAVLGVVLMAVIGVVMVGSTRAQLHEQAAQNERNQAAILQLLDELADLAEGDLTVHASVTENFTGAIADSINFAIDQMRGLVSNINSLSVQVAKAAGDTQGTASNLASAAENQAKEIGAASTAINDMAVSIDQVSSNAAESASVAERAVEIANKGSHVVQDTISGMDSIRSQIQETAKRIKRLGESSQEIGDIVSLINDIADQTNILSLNAAIQASMAGDAGRGFAVVADEVQRLAERSSAATKQIAALVKTIQTDTNEAVISMEQTTAEVVDGARRAQDAGVALEEIESVSTNLAELIQNISNAARQQAATAGHVSNTMNVIQEITSQTAESTDVTASSIGNLAGMANEMRADLLETLNDARIALDDYAEQGNDETRMRACLTGLHQVHGTLVMLELKGVTQLADHLEQLAQAMLAKSIEDEAAAGQALMQGILELPGYLDELQRGADDNVSTSMPLVNEIRELMQQAPLIDPAGASLREGASDQVIARFNAIGGPEKVIRIRSAYQNVLLSILKGEDRSAAVGTLGKIAIGLEKVTDGAPLARQWQAFAEFVDSLKKHTGVLESEAVKLLRRVDLEIKNLAKDGEAALRRPVNMELVEQLLDGAVARDNRSEAVTGLQEALARDVSNNTLAISGRQALGSAAGALQEDLGQVKDKLDLLVRADSIDLDALRLLMTPLKQIGSTLSLLGFESSREIVVDQVEAIESLVVLGDDDPQAVQSIAGALVQIDENLSSVIQGSGQSEVEQITSDAQLQVLREARKDLDIIKQNIVDFVTAHWSIGHLQDVPAKLTNIASTLEIIPLPKAIEMLTRAADYISTRLMRGYRPEWQELDQFADVISALDYYLERLADETSSGAEDILLVAERSLTDIEMMSAAFAAEQQLQARSADDSVHEVANANELLAEAPVEVEPVENEAPETETLETETPETETAEVEATAPETPADILIPLDAADPDVAAFAADMDAIVEEIPGDTELVQADASAEFEEAHTIDTAGEAEAEDTTLDLDNLPELEEPQLEFEEDIGFDLSSDAFAGLSGAVEGAEDETLEPAETQTAEPVAAVAEVEPPDPEIVEIFVEEVDEVFETIGEYLPQWASNFDNNDALTEVRRGFHTLKGSGRIVQAVAIGELAWGIENMLNRVMDGTVQPGDQFVDVINEALALVPGLRDAFEKGQSGDLDAITSVIEKADVLSSGGTLESVAVAPAIPETPTASVMPEDAPESLQAEAPETDAPSLDTLSQVPATADDWLDEVELEASVAEDENQQVAETPAYDSTVELFITEAREHLANLVAENAREPWSLTDPIARAFHTLTGGAALAELPQVQLIVEPAYQVVEALRSVPPTPELQAFFQSAEQHLSACLDALQSGAHWEEPLEFVAAADDLLAAGGNTPRAVDQLLDSPATSTIFESEEAVLAYLAAADRGEEVAPVAHLPDTLAAVAQLATQMHTQSLSLLATQLNRTFSAAATMQRLPAGASTVMRAGYHQLIDQLNEIAAGSEPALQAELITALTELDFTISAEEELPIVETHADEAPPLDADAAELADIAEVDADLVEVFFEEADEICEALETSILSWSAERDNRLYMENMLRGLHTLKGGARLCGLSTLGDMAHDFESVVIEVQNDERTVDDALFSDLTQRYDTITARLQQVRSQLEQAPGVAAAATPSVPDEPVVPLEQVQTPSSPAAQEISQPAIAADKPAEVSDVNRVLEAVNLQQAAAKAESADTTTPAADPAAAQTTAATEKVTAERGSQEMVRVGSALLEELVNLAGESSILRARIEQGMSDFTGALDEMETTIERLREQLRRLEIETETQILHRHERNDGPQYENFDPLEMDRYNQLQQLSRSLTESASDMLDLKETLLFKARESETLLLQQARINTELQEGLMRTRMVPFSRLLPRLRRIVRQVSGELDKEIEFHVQNAEGELDRNLLERMVPPLEHMLRNAVDHGIEDVDLRRTYGKSAIGRIDLRLTREGGDVVIEISDDGAGIDVETVREKAIERGLMAADAQLNDEEVLQFVLAAGFSTAKSVTQISGRGVGLDVVASEVKQLGGSVNIVSRPGKGTRFVLRVPFTVSVNRALMVSVAEDLYAIPLNTIEGIVLLSPDQLQALYSSDSKTFEYAGVPYRVRYLGQYLGREYHGTGGTQTSVPVVLVRSGDHAVAIHVDLVQGSREIVVKSLGPQFAGVGGISGATILGDGSVVVILDLLALIRAQQFERTPRGGAARVRTGPRCVMVVDDSVTVRKVTSRLLERQGMDVLVAKDGVEAVALLQERRPDVMLLDIEMPRMDGFEVARQVRHDDRLGDLPIVMISSRTGDKHKEHASQLGVNKFLGKPFQENELLATIDELVSPN</sequence>
<keyword evidence="19" id="KW-1185">Reference proteome</keyword>
<feature type="region of interest" description="Disordered" evidence="11">
    <location>
        <begin position="936"/>
        <end position="964"/>
    </location>
</feature>
<dbReference type="CDD" id="cd16916">
    <property type="entry name" value="HATPase_CheA-like"/>
    <property type="match status" value="1"/>
</dbReference>
<feature type="domain" description="Methyl-accepting transducer" evidence="14">
    <location>
        <begin position="114"/>
        <end position="350"/>
    </location>
</feature>
<accession>A0A812RXX8</accession>
<dbReference type="CDD" id="cd17546">
    <property type="entry name" value="REC_hyHK_CKI1_RcsC-like"/>
    <property type="match status" value="1"/>
</dbReference>
<feature type="domain" description="CheW-like" evidence="15">
    <location>
        <begin position="2104"/>
        <end position="2242"/>
    </location>
</feature>
<dbReference type="Pfam" id="PF02518">
    <property type="entry name" value="HATPase_c"/>
    <property type="match status" value="1"/>
</dbReference>
<feature type="modified residue" description="Phosphohistidine" evidence="7">
    <location>
        <position position="1138"/>
    </location>
</feature>
<keyword evidence="10" id="KW-0175">Coiled coil</keyword>
<dbReference type="SUPFAM" id="SSF50341">
    <property type="entry name" value="CheW-like"/>
    <property type="match status" value="1"/>
</dbReference>
<dbReference type="InterPro" id="IPR036641">
    <property type="entry name" value="HPT_dom_sf"/>
</dbReference>
<dbReference type="SMART" id="SM00260">
    <property type="entry name" value="CheW"/>
    <property type="match status" value="1"/>
</dbReference>
<evidence type="ECO:0000256" key="5">
    <source>
        <dbReference type="ARBA" id="ARBA00022777"/>
    </source>
</evidence>
<dbReference type="PROSITE" id="PS50851">
    <property type="entry name" value="CHEW"/>
    <property type="match status" value="1"/>
</dbReference>
<evidence type="ECO:0000256" key="9">
    <source>
        <dbReference type="PROSITE-ProRule" id="PRU00284"/>
    </source>
</evidence>
<evidence type="ECO:0000259" key="15">
    <source>
        <dbReference type="PROSITE" id="PS50851"/>
    </source>
</evidence>
<dbReference type="Pfam" id="PF01627">
    <property type="entry name" value="Hpt"/>
    <property type="match status" value="3"/>
</dbReference>
<dbReference type="GO" id="GO:0005737">
    <property type="term" value="C:cytoplasm"/>
    <property type="evidence" value="ECO:0007669"/>
    <property type="project" value="InterPro"/>
</dbReference>
<feature type="domain" description="HPt" evidence="17">
    <location>
        <begin position="370"/>
        <end position="474"/>
    </location>
</feature>
<evidence type="ECO:0000256" key="8">
    <source>
        <dbReference type="PROSITE-ProRule" id="PRU00169"/>
    </source>
</evidence>
<dbReference type="Proteomes" id="UP000649617">
    <property type="component" value="Unassembled WGS sequence"/>
</dbReference>
<dbReference type="InterPro" id="IPR058661">
    <property type="entry name" value="FimL_2nd"/>
</dbReference>
<dbReference type="InterPro" id="IPR036061">
    <property type="entry name" value="CheW-like_dom_sf"/>
</dbReference>
<dbReference type="InterPro" id="IPR036890">
    <property type="entry name" value="HATPase_C_sf"/>
</dbReference>
<keyword evidence="3 8" id="KW-0597">Phosphoprotein</keyword>
<dbReference type="SUPFAM" id="SSF58104">
    <property type="entry name" value="Methyl-accepting chemotaxis protein (MCP) signaling domain"/>
    <property type="match status" value="1"/>
</dbReference>
<dbReference type="SMART" id="SM00283">
    <property type="entry name" value="MA"/>
    <property type="match status" value="1"/>
</dbReference>
<name>A0A812RXX8_SYMPI</name>
<feature type="region of interest" description="Disordered" evidence="11">
    <location>
        <begin position="1746"/>
        <end position="1773"/>
    </location>
</feature>
<gene>
    <name evidence="18" type="primary">pilJ</name>
    <name evidence="18" type="ORF">SPIL2461_LOCUS11439</name>
</gene>
<evidence type="ECO:0000259" key="12">
    <source>
        <dbReference type="PROSITE" id="PS50109"/>
    </source>
</evidence>
<evidence type="ECO:0000259" key="14">
    <source>
        <dbReference type="PROSITE" id="PS50111"/>
    </source>
</evidence>
<evidence type="ECO:0000256" key="4">
    <source>
        <dbReference type="ARBA" id="ARBA00022679"/>
    </source>
</evidence>
<comment type="caution">
    <text evidence="18">The sequence shown here is derived from an EMBL/GenBank/DDBJ whole genome shotgun (WGS) entry which is preliminary data.</text>
</comment>
<dbReference type="InterPro" id="IPR011006">
    <property type="entry name" value="CheY-like_superfamily"/>
</dbReference>
<dbReference type="Gene3D" id="3.30.565.10">
    <property type="entry name" value="Histidine kinase-like ATPase, C-terminal domain"/>
    <property type="match status" value="1"/>
</dbReference>
<evidence type="ECO:0000259" key="13">
    <source>
        <dbReference type="PROSITE" id="PS50110"/>
    </source>
</evidence>
<dbReference type="InterPro" id="IPR003660">
    <property type="entry name" value="HAMP_dom"/>
</dbReference>
<dbReference type="GO" id="GO:0006935">
    <property type="term" value="P:chemotaxis"/>
    <property type="evidence" value="ECO:0007669"/>
    <property type="project" value="InterPro"/>
</dbReference>
<dbReference type="SMART" id="SM00387">
    <property type="entry name" value="HATPase_c"/>
    <property type="match status" value="1"/>
</dbReference>
<dbReference type="SMART" id="SM01231">
    <property type="entry name" value="H-kinase_dim"/>
    <property type="match status" value="1"/>
</dbReference>
<dbReference type="InterPro" id="IPR003594">
    <property type="entry name" value="HATPase_dom"/>
</dbReference>
<dbReference type="InterPro" id="IPR051315">
    <property type="entry name" value="Bact_Chemotaxis_CheA"/>
</dbReference>
<dbReference type="SMART" id="SM00448">
    <property type="entry name" value="REC"/>
    <property type="match status" value="1"/>
</dbReference>
<feature type="domain" description="Response regulatory" evidence="13">
    <location>
        <begin position="2259"/>
        <end position="2375"/>
    </location>
</feature>
<dbReference type="SUPFAM" id="SSF52172">
    <property type="entry name" value="CheY-like"/>
    <property type="match status" value="1"/>
</dbReference>
<dbReference type="SMART" id="SM00073">
    <property type="entry name" value="HPT"/>
    <property type="match status" value="2"/>
</dbReference>
<evidence type="ECO:0000256" key="6">
    <source>
        <dbReference type="ARBA" id="ARBA00029447"/>
    </source>
</evidence>
<dbReference type="InterPro" id="IPR004105">
    <property type="entry name" value="CheA-like_dim"/>
</dbReference>
<feature type="domain" description="HPt" evidence="17">
    <location>
        <begin position="1293"/>
        <end position="1390"/>
    </location>
</feature>
<dbReference type="EC" id="2.7.13.3" evidence="2"/>
<evidence type="ECO:0000256" key="10">
    <source>
        <dbReference type="SAM" id="Coils"/>
    </source>
</evidence>
<feature type="modified residue" description="Phosphohistidine" evidence="7">
    <location>
        <position position="413"/>
    </location>
</feature>
<protein>
    <recommendedName>
        <fullName evidence="2">histidine kinase</fullName>
        <ecNumber evidence="2">2.7.13.3</ecNumber>
    </recommendedName>
</protein>
<feature type="domain" description="HPt" evidence="17">
    <location>
        <begin position="1571"/>
        <end position="1675"/>
    </location>
</feature>
<evidence type="ECO:0000259" key="17">
    <source>
        <dbReference type="PROSITE" id="PS50894"/>
    </source>
</evidence>